<dbReference type="PROSITE" id="PS00237">
    <property type="entry name" value="G_PROTEIN_RECEP_F1_1"/>
    <property type="match status" value="1"/>
</dbReference>
<dbReference type="GO" id="GO:0004930">
    <property type="term" value="F:G protein-coupled receptor activity"/>
    <property type="evidence" value="ECO:0007669"/>
    <property type="project" value="UniProtKB-KW"/>
</dbReference>
<feature type="transmembrane region" description="Helical" evidence="11">
    <location>
        <begin position="140"/>
        <end position="161"/>
    </location>
</feature>
<evidence type="ECO:0000259" key="12">
    <source>
        <dbReference type="PROSITE" id="PS50262"/>
    </source>
</evidence>
<comment type="similarity">
    <text evidence="9">Belongs to the G-protein coupled receptor 1 family. Mas subfamily.</text>
</comment>
<evidence type="ECO:0000256" key="10">
    <source>
        <dbReference type="RuleBase" id="RU000688"/>
    </source>
</evidence>
<dbReference type="InterPro" id="IPR017452">
    <property type="entry name" value="GPCR_Rhodpsn_7TM"/>
</dbReference>
<evidence type="ECO:0000256" key="1">
    <source>
        <dbReference type="ARBA" id="ARBA00004651"/>
    </source>
</evidence>
<organism evidence="13 14">
    <name type="scientific">Eublepharis macularius</name>
    <name type="common">Leopard gecko</name>
    <name type="synonym">Cyrtodactylus macularius</name>
    <dbReference type="NCBI Taxonomy" id="481883"/>
    <lineage>
        <taxon>Eukaryota</taxon>
        <taxon>Metazoa</taxon>
        <taxon>Chordata</taxon>
        <taxon>Craniata</taxon>
        <taxon>Vertebrata</taxon>
        <taxon>Euteleostomi</taxon>
        <taxon>Lepidosauria</taxon>
        <taxon>Squamata</taxon>
        <taxon>Bifurcata</taxon>
        <taxon>Gekkota</taxon>
        <taxon>Eublepharidae</taxon>
        <taxon>Eublepharinae</taxon>
        <taxon>Eublepharis</taxon>
    </lineage>
</organism>
<keyword evidence="3 10" id="KW-0812">Transmembrane</keyword>
<feature type="domain" description="G-protein coupled receptors family 1 profile" evidence="12">
    <location>
        <begin position="41"/>
        <end position="263"/>
    </location>
</feature>
<name>A0AA97JRD3_EUBMA</name>
<dbReference type="RefSeq" id="XP_054841887.1">
    <property type="nucleotide sequence ID" value="XM_054985912.1"/>
</dbReference>
<keyword evidence="13" id="KW-1185">Reference proteome</keyword>
<dbReference type="InterPro" id="IPR026234">
    <property type="entry name" value="MRGPCRFAMILY"/>
</dbReference>
<evidence type="ECO:0000256" key="9">
    <source>
        <dbReference type="ARBA" id="ARBA00061394"/>
    </source>
</evidence>
<keyword evidence="8 10" id="KW-0807">Transducer</keyword>
<feature type="transmembrane region" description="Helical" evidence="11">
    <location>
        <begin position="173"/>
        <end position="197"/>
    </location>
</feature>
<evidence type="ECO:0000256" key="2">
    <source>
        <dbReference type="ARBA" id="ARBA00022475"/>
    </source>
</evidence>
<evidence type="ECO:0000256" key="5">
    <source>
        <dbReference type="ARBA" id="ARBA00023040"/>
    </source>
</evidence>
<dbReference type="FunFam" id="1.20.1070.10:FF:000193">
    <property type="entry name" value="Mas-related G-protein coupled receptor member E"/>
    <property type="match status" value="1"/>
</dbReference>
<dbReference type="PROSITE" id="PS50262">
    <property type="entry name" value="G_PROTEIN_RECEP_F1_2"/>
    <property type="match status" value="1"/>
</dbReference>
<evidence type="ECO:0000256" key="8">
    <source>
        <dbReference type="ARBA" id="ARBA00023224"/>
    </source>
</evidence>
<feature type="transmembrane region" description="Helical" evidence="11">
    <location>
        <begin position="61"/>
        <end position="86"/>
    </location>
</feature>
<feature type="transmembrane region" description="Helical" evidence="11">
    <location>
        <begin position="209"/>
        <end position="237"/>
    </location>
</feature>
<dbReference type="Gene3D" id="1.20.1070.10">
    <property type="entry name" value="Rhodopsin 7-helix transmembrane proteins"/>
    <property type="match status" value="1"/>
</dbReference>
<evidence type="ECO:0000313" key="13">
    <source>
        <dbReference type="Proteomes" id="UP001190640"/>
    </source>
</evidence>
<comment type="subcellular location">
    <subcellularLocation>
        <location evidence="1">Cell membrane</location>
        <topology evidence="1">Multi-pass membrane protein</topology>
    </subcellularLocation>
</comment>
<keyword evidence="4 11" id="KW-1133">Transmembrane helix</keyword>
<feature type="transmembrane region" description="Helical" evidence="11">
    <location>
        <begin position="243"/>
        <end position="266"/>
    </location>
</feature>
<dbReference type="SUPFAM" id="SSF81321">
    <property type="entry name" value="Family A G protein-coupled receptor-like"/>
    <property type="match status" value="1"/>
</dbReference>
<keyword evidence="7 10" id="KW-0675">Receptor</keyword>
<dbReference type="Proteomes" id="UP001190640">
    <property type="component" value="Chromosome 7"/>
</dbReference>
<dbReference type="InterPro" id="IPR000276">
    <property type="entry name" value="GPCR_Rhodpsn"/>
</dbReference>
<dbReference type="PRINTS" id="PR00237">
    <property type="entry name" value="GPCRRHODOPSN"/>
</dbReference>
<evidence type="ECO:0000313" key="14">
    <source>
        <dbReference type="RefSeq" id="XP_054841887.1"/>
    </source>
</evidence>
<dbReference type="PANTHER" id="PTHR11334:SF68">
    <property type="entry name" value="G-PROTEIN COUPLED RECEPTORS FAMILY 1 PROFILE DOMAIN-CONTAINING PROTEIN-RELATED"/>
    <property type="match status" value="1"/>
</dbReference>
<evidence type="ECO:0000256" key="3">
    <source>
        <dbReference type="ARBA" id="ARBA00022692"/>
    </source>
</evidence>
<evidence type="ECO:0000256" key="4">
    <source>
        <dbReference type="ARBA" id="ARBA00022989"/>
    </source>
</evidence>
<proteinExistence type="inferred from homology"/>
<dbReference type="AlphaFoldDB" id="A0AA97JRD3"/>
<keyword evidence="5 10" id="KW-0297">G-protein coupled receptor</keyword>
<evidence type="ECO:0000256" key="7">
    <source>
        <dbReference type="ARBA" id="ARBA00023170"/>
    </source>
</evidence>
<reference evidence="14" key="1">
    <citation type="submission" date="2025-08" db="UniProtKB">
        <authorList>
            <consortium name="RefSeq"/>
        </authorList>
    </citation>
    <scope>IDENTIFICATION</scope>
    <source>
        <tissue evidence="14">Blood</tissue>
    </source>
</reference>
<dbReference type="PRINTS" id="PR02108">
    <property type="entry name" value="MRGPCRFAMILY"/>
</dbReference>
<dbReference type="KEGG" id="emc:129333989"/>
<feature type="transmembrane region" description="Helical" evidence="11">
    <location>
        <begin position="106"/>
        <end position="128"/>
    </location>
</feature>
<feature type="transmembrane region" description="Helical" evidence="11">
    <location>
        <begin position="26"/>
        <end position="49"/>
    </location>
</feature>
<evidence type="ECO:0000256" key="11">
    <source>
        <dbReference type="SAM" id="Phobius"/>
    </source>
</evidence>
<protein>
    <submittedName>
        <fullName evidence="14">Proto-oncogene Mas-like</fullName>
    </submittedName>
</protein>
<dbReference type="GO" id="GO:0005886">
    <property type="term" value="C:plasma membrane"/>
    <property type="evidence" value="ECO:0007669"/>
    <property type="project" value="UniProtKB-SubCell"/>
</dbReference>
<accession>A0AA97JRD3</accession>
<dbReference type="Pfam" id="PF00001">
    <property type="entry name" value="7tm_1"/>
    <property type="match status" value="1"/>
</dbReference>
<evidence type="ECO:0000256" key="6">
    <source>
        <dbReference type="ARBA" id="ARBA00023136"/>
    </source>
</evidence>
<sequence length="304" mass="34662">MTNFSNTSLSPVENERVEPYSYTERIISIFLLCISIVGLLGNGTVIYLLGFRIKRSPFTTYILNLAVADFGFLLFGSLLCILMLIYKMPEIIFDIVNIPATFMYVTSQLLLTAISIDRCVSILFPIWYRCHRPTHWSTTVCALIWVLTCLPPGISAILYILKDFAIGSGILYYPLIVSSFLCLPLVTVSTAILLFKVSCKSQQPQRRRLLTIILLTLLFFLIFAFPLSAINTIYYFYSPKYAILQIYGAICTYLNSFVNPVIYYMIGRKKKAQQKEILKVILQRAFKEEEEDGEEGTTTTQTEL</sequence>
<keyword evidence="2" id="KW-1003">Cell membrane</keyword>
<gene>
    <name evidence="14" type="primary">LOC129333989</name>
</gene>
<dbReference type="GeneID" id="129333989"/>
<keyword evidence="6 11" id="KW-0472">Membrane</keyword>
<dbReference type="PANTHER" id="PTHR11334">
    <property type="entry name" value="MAS-RELATED G-PROTEIN COUPLED RECEPTOR"/>
    <property type="match status" value="1"/>
</dbReference>